<dbReference type="AlphaFoldDB" id="A0A839IS53"/>
<keyword evidence="5" id="KW-1185">Reference proteome</keyword>
<evidence type="ECO:0000313" key="5">
    <source>
        <dbReference type="Proteomes" id="UP000565262"/>
    </source>
</evidence>
<protein>
    <recommendedName>
        <fullName evidence="3">Urease accessory protein UreF</fullName>
    </recommendedName>
</protein>
<comment type="subunit">
    <text evidence="3">UreD, UreF and UreG form a complex that acts as a GTP-hydrolysis-dependent molecular chaperone, activating the urease apoprotein by helping to assemble the nickel containing metallocenter of UreC. The UreE protein probably delivers the nickel.</text>
</comment>
<dbReference type="InterPro" id="IPR002639">
    <property type="entry name" value="UreF"/>
</dbReference>
<dbReference type="Proteomes" id="UP000565262">
    <property type="component" value="Unassembled WGS sequence"/>
</dbReference>
<organism evidence="4 5">
    <name type="scientific">Oceanospirillum sediminis</name>
    <dbReference type="NCBI Taxonomy" id="2760088"/>
    <lineage>
        <taxon>Bacteria</taxon>
        <taxon>Pseudomonadati</taxon>
        <taxon>Pseudomonadota</taxon>
        <taxon>Gammaproteobacteria</taxon>
        <taxon>Oceanospirillales</taxon>
        <taxon>Oceanospirillaceae</taxon>
        <taxon>Oceanospirillum</taxon>
    </lineage>
</organism>
<dbReference type="Gene3D" id="1.10.4190.10">
    <property type="entry name" value="Urease accessory protein UreF"/>
    <property type="match status" value="1"/>
</dbReference>
<proteinExistence type="inferred from homology"/>
<dbReference type="GO" id="GO:0005737">
    <property type="term" value="C:cytoplasm"/>
    <property type="evidence" value="ECO:0007669"/>
    <property type="project" value="UniProtKB-SubCell"/>
</dbReference>
<dbReference type="PANTHER" id="PTHR33620">
    <property type="entry name" value="UREASE ACCESSORY PROTEIN F"/>
    <property type="match status" value="1"/>
</dbReference>
<dbReference type="PANTHER" id="PTHR33620:SF1">
    <property type="entry name" value="UREASE ACCESSORY PROTEIN F"/>
    <property type="match status" value="1"/>
</dbReference>
<reference evidence="4 5" key="1">
    <citation type="submission" date="2020-08" db="EMBL/GenBank/DDBJ databases">
        <title>Oceanospirillum sp. nov. isolated from marine sediment.</title>
        <authorList>
            <person name="Ji X."/>
        </authorList>
    </citation>
    <scope>NUCLEOTIDE SEQUENCE [LARGE SCALE GENOMIC DNA]</scope>
    <source>
        <strain evidence="4 5">D5</strain>
    </source>
</reference>
<comment type="function">
    <text evidence="3">Required for maturation of urease via the functional incorporation of the urease nickel metallocenter.</text>
</comment>
<sequence>MEYAIDAGWIRKADQVEHWVREQLYLGLAGTDIPLLRLSMEACVQEDWHELKRINELTLACRETHELTLTDTAMGEALIRLMNSLQMTQPFIKSEPVSFVCLFALAASLWQIPYRAAANGFLWSWLENQIAAATKLVPLGQTQAQQLLVALQPELAAVIEQAEKISEEEIGAGLPALAIASSQHEHMYSRLFRS</sequence>
<comment type="similarity">
    <text evidence="3">Belongs to the UreF family.</text>
</comment>
<dbReference type="HAMAP" id="MF_01385">
    <property type="entry name" value="UreF"/>
    <property type="match status" value="1"/>
</dbReference>
<dbReference type="Pfam" id="PF01730">
    <property type="entry name" value="UreF"/>
    <property type="match status" value="1"/>
</dbReference>
<comment type="caution">
    <text evidence="4">The sequence shown here is derived from an EMBL/GenBank/DDBJ whole genome shotgun (WGS) entry which is preliminary data.</text>
</comment>
<keyword evidence="3" id="KW-0963">Cytoplasm</keyword>
<keyword evidence="1 3" id="KW-0996">Nickel insertion</keyword>
<evidence type="ECO:0000256" key="2">
    <source>
        <dbReference type="ARBA" id="ARBA00023186"/>
    </source>
</evidence>
<evidence type="ECO:0000256" key="3">
    <source>
        <dbReference type="HAMAP-Rule" id="MF_01385"/>
    </source>
</evidence>
<keyword evidence="2 3" id="KW-0143">Chaperone</keyword>
<evidence type="ECO:0000256" key="1">
    <source>
        <dbReference type="ARBA" id="ARBA00022988"/>
    </source>
</evidence>
<evidence type="ECO:0000313" key="4">
    <source>
        <dbReference type="EMBL" id="MBB1488303.1"/>
    </source>
</evidence>
<accession>A0A839IS53</accession>
<dbReference type="PIRSF" id="PIRSF009467">
    <property type="entry name" value="Ureas_acces_UreF"/>
    <property type="match status" value="1"/>
</dbReference>
<dbReference type="GO" id="GO:0016151">
    <property type="term" value="F:nickel cation binding"/>
    <property type="evidence" value="ECO:0007669"/>
    <property type="project" value="UniProtKB-UniRule"/>
</dbReference>
<name>A0A839IS53_9GAMM</name>
<comment type="subcellular location">
    <subcellularLocation>
        <location evidence="3">Cytoplasm</location>
    </subcellularLocation>
</comment>
<gene>
    <name evidence="3" type="primary">ureF</name>
    <name evidence="4" type="ORF">H4O21_16995</name>
</gene>
<dbReference type="EMBL" id="JACJFM010000026">
    <property type="protein sequence ID" value="MBB1488303.1"/>
    <property type="molecule type" value="Genomic_DNA"/>
</dbReference>
<dbReference type="InterPro" id="IPR038277">
    <property type="entry name" value="UreF_sf"/>
</dbReference>